<dbReference type="GO" id="GO:0043138">
    <property type="term" value="F:3'-5' DNA helicase activity"/>
    <property type="evidence" value="ECO:0007669"/>
    <property type="project" value="TreeGrafter"/>
</dbReference>
<dbReference type="InterPro" id="IPR001650">
    <property type="entry name" value="Helicase_C-like"/>
</dbReference>
<dbReference type="PANTHER" id="PTHR47957">
    <property type="entry name" value="ATP-DEPENDENT HELICASE HRQ1"/>
    <property type="match status" value="1"/>
</dbReference>
<dbReference type="InterPro" id="IPR018973">
    <property type="entry name" value="MZB"/>
</dbReference>
<dbReference type="Gene3D" id="3.40.50.300">
    <property type="entry name" value="P-loop containing nucleotide triphosphate hydrolases"/>
    <property type="match status" value="2"/>
</dbReference>
<dbReference type="AlphaFoldDB" id="A0A7Y2E723"/>
<organism evidence="5 6">
    <name type="scientific">Eiseniibacteriota bacterium</name>
    <dbReference type="NCBI Taxonomy" id="2212470"/>
    <lineage>
        <taxon>Bacteria</taxon>
        <taxon>Candidatus Eiseniibacteriota</taxon>
    </lineage>
</organism>
<keyword evidence="5" id="KW-0347">Helicase</keyword>
<dbReference type="EMBL" id="JABDJR010000239">
    <property type="protein sequence ID" value="NNF06356.1"/>
    <property type="molecule type" value="Genomic_DNA"/>
</dbReference>
<gene>
    <name evidence="5" type="ORF">HKN21_06320</name>
</gene>
<keyword evidence="2" id="KW-0067">ATP-binding</keyword>
<dbReference type="InterPro" id="IPR055227">
    <property type="entry name" value="HRQ1_WHD"/>
</dbReference>
<dbReference type="Pfam" id="PF00270">
    <property type="entry name" value="DEAD"/>
    <property type="match status" value="1"/>
</dbReference>
<evidence type="ECO:0000313" key="5">
    <source>
        <dbReference type="EMBL" id="NNF06356.1"/>
    </source>
</evidence>
<dbReference type="Pfam" id="PF00271">
    <property type="entry name" value="Helicase_C"/>
    <property type="match status" value="1"/>
</dbReference>
<comment type="caution">
    <text evidence="5">The sequence shown here is derived from an EMBL/GenBank/DDBJ whole genome shotgun (WGS) entry which is preliminary data.</text>
</comment>
<protein>
    <submittedName>
        <fullName evidence="5">DEAD/DEAH box helicase</fullName>
    </submittedName>
</protein>
<dbReference type="InterPro" id="IPR014001">
    <property type="entry name" value="Helicase_ATP-bd"/>
</dbReference>
<dbReference type="PANTHER" id="PTHR47957:SF3">
    <property type="entry name" value="ATP-DEPENDENT HELICASE HRQ1"/>
    <property type="match status" value="1"/>
</dbReference>
<dbReference type="GO" id="GO:0005524">
    <property type="term" value="F:ATP binding"/>
    <property type="evidence" value="ECO:0007669"/>
    <property type="project" value="UniProtKB-KW"/>
</dbReference>
<feature type="domain" description="Helicase C-terminal" evidence="4">
    <location>
        <begin position="287"/>
        <end position="447"/>
    </location>
</feature>
<reference evidence="5 6" key="1">
    <citation type="submission" date="2020-03" db="EMBL/GenBank/DDBJ databases">
        <title>Metabolic flexibility allows generalist bacteria to become dominant in a frequently disturbed ecosystem.</title>
        <authorList>
            <person name="Chen Y.-J."/>
            <person name="Leung P.M."/>
            <person name="Bay S.K."/>
            <person name="Hugenholtz P."/>
            <person name="Kessler A.J."/>
            <person name="Shelley G."/>
            <person name="Waite D.W."/>
            <person name="Cook P.L."/>
            <person name="Greening C."/>
        </authorList>
    </citation>
    <scope>NUCLEOTIDE SEQUENCE [LARGE SCALE GENOMIC DNA]</scope>
    <source>
        <strain evidence="5">SS_bin_28</strain>
    </source>
</reference>
<dbReference type="GO" id="GO:0003676">
    <property type="term" value="F:nucleic acid binding"/>
    <property type="evidence" value="ECO:0007669"/>
    <property type="project" value="InterPro"/>
</dbReference>
<evidence type="ECO:0000256" key="2">
    <source>
        <dbReference type="ARBA" id="ARBA00022840"/>
    </source>
</evidence>
<keyword evidence="1" id="KW-0547">Nucleotide-binding</keyword>
<dbReference type="PROSITE" id="PS51194">
    <property type="entry name" value="HELICASE_CTER"/>
    <property type="match status" value="1"/>
</dbReference>
<dbReference type="Pfam" id="PF22982">
    <property type="entry name" value="WHD_HRQ1"/>
    <property type="match status" value="1"/>
</dbReference>
<dbReference type="CDD" id="cd17923">
    <property type="entry name" value="DEXHc_Hrq1-like"/>
    <property type="match status" value="1"/>
</dbReference>
<evidence type="ECO:0000256" key="1">
    <source>
        <dbReference type="ARBA" id="ARBA00022741"/>
    </source>
</evidence>
<dbReference type="SUPFAM" id="SSF52540">
    <property type="entry name" value="P-loop containing nucleoside triphosphate hydrolases"/>
    <property type="match status" value="1"/>
</dbReference>
<dbReference type="InterPro" id="IPR011545">
    <property type="entry name" value="DEAD/DEAH_box_helicase_dom"/>
</dbReference>
<proteinExistence type="predicted"/>
<dbReference type="SMART" id="SM00490">
    <property type="entry name" value="HELICc"/>
    <property type="match status" value="1"/>
</dbReference>
<accession>A0A7Y2E723</accession>
<evidence type="ECO:0000259" key="4">
    <source>
        <dbReference type="PROSITE" id="PS51194"/>
    </source>
</evidence>
<sequence>MSTAEETIQSVLETLKHDPSYQNQLCHVEHIPAREAQHRDVLPPLSQGLCETLSRYGVNQLYRHQAETISHARAKKNVVTVTGTASGKTLAYLLPILETLEQDSGATALLLYPTKALTQDQLKAMGRLLAHHPSLSQSVLAGSYDGDTSGSARRKIRDEANLLLTNPDMLHRGILPYHAKWHRLFKNLRYVVIDEVHSYRGIFGSNVGQVLRRLQRIQQHYAPSAKPVFLASSATIQNPKQHAEALVGAPFELVDQDGAPRGPKTFCFWNPPYLDRAQMERKSGNVEAKDILVQLMQRGIASIVFTKARVVAELIYRYARGTLLELPGLTNTNLSERLTPYRGGYLPSDRREIERRLFSGELLGVISTNALELGIDIGSLDASITVGFPGTIASLWQQAGRAGRTHTAALTLFIAYNDPIDQYLVRHPQYFFEQTPESAVIDTENPYILASHLSCAAFELPLRSQESELFGETYPELIALMKDVEDVVEVDGKTFWSSPEFPAQSVSLRTISDNTYSIVDVDEKNKVIGTVDAISALELVYPEAIYLHRGETFFVQELDLDKKLARVQKIEADYYTQPVLDASIKENNLKEQQASGTETVRLIDATVTWATTMLKKLQFGSMDSIGYKNLDLPPQHLETVALAWTPSPKAVSEVFPLGVKVSDALSGVRNLAITIFPLLAMCDRADVGGIVNASNTGKPTLYLYDRFPGGLGFSERAYENFTDLLQACLKLVSTCPCEAGCPSCVGLATLRPPIHQDPDALGGYPIPDKHAATVLLRGALRGPVKSEEFSSFASRNGSP</sequence>
<evidence type="ECO:0000313" key="6">
    <source>
        <dbReference type="Proteomes" id="UP000547674"/>
    </source>
</evidence>
<dbReference type="CDD" id="cd18797">
    <property type="entry name" value="SF2_C_Hrq"/>
    <property type="match status" value="1"/>
</dbReference>
<keyword evidence="5" id="KW-0378">Hydrolase</keyword>
<name>A0A7Y2E723_UNCEI</name>
<feature type="domain" description="Helicase ATP-binding" evidence="3">
    <location>
        <begin position="69"/>
        <end position="254"/>
    </location>
</feature>
<dbReference type="PROSITE" id="PS51192">
    <property type="entry name" value="HELICASE_ATP_BIND_1"/>
    <property type="match status" value="1"/>
</dbReference>
<dbReference type="Proteomes" id="UP000547674">
    <property type="component" value="Unassembled WGS sequence"/>
</dbReference>
<dbReference type="GO" id="GO:0036297">
    <property type="term" value="P:interstrand cross-link repair"/>
    <property type="evidence" value="ECO:0007669"/>
    <property type="project" value="TreeGrafter"/>
</dbReference>
<dbReference type="GO" id="GO:0006289">
    <property type="term" value="P:nucleotide-excision repair"/>
    <property type="evidence" value="ECO:0007669"/>
    <property type="project" value="TreeGrafter"/>
</dbReference>
<dbReference type="Pfam" id="PF09369">
    <property type="entry name" value="MZB"/>
    <property type="match status" value="1"/>
</dbReference>
<dbReference type="SMART" id="SM00487">
    <property type="entry name" value="DEXDc"/>
    <property type="match status" value="1"/>
</dbReference>
<dbReference type="InterPro" id="IPR027417">
    <property type="entry name" value="P-loop_NTPase"/>
</dbReference>
<evidence type="ECO:0000259" key="3">
    <source>
        <dbReference type="PROSITE" id="PS51192"/>
    </source>
</evidence>